<feature type="region of interest" description="Disordered" evidence="1">
    <location>
        <begin position="1"/>
        <end position="35"/>
    </location>
</feature>
<protein>
    <submittedName>
        <fullName evidence="2">Uncharacterized protein</fullName>
    </submittedName>
</protein>
<reference evidence="2" key="1">
    <citation type="submission" date="2023-03" db="EMBL/GenBank/DDBJ databases">
        <title>Massive genome expansion in bonnet fungi (Mycena s.s.) driven by repeated elements and novel gene families across ecological guilds.</title>
        <authorList>
            <consortium name="Lawrence Berkeley National Laboratory"/>
            <person name="Harder C.B."/>
            <person name="Miyauchi S."/>
            <person name="Viragh M."/>
            <person name="Kuo A."/>
            <person name="Thoen E."/>
            <person name="Andreopoulos B."/>
            <person name="Lu D."/>
            <person name="Skrede I."/>
            <person name="Drula E."/>
            <person name="Henrissat B."/>
            <person name="Morin E."/>
            <person name="Kohler A."/>
            <person name="Barry K."/>
            <person name="LaButti K."/>
            <person name="Morin E."/>
            <person name="Salamov A."/>
            <person name="Lipzen A."/>
            <person name="Mereny Z."/>
            <person name="Hegedus B."/>
            <person name="Baldrian P."/>
            <person name="Stursova M."/>
            <person name="Weitz H."/>
            <person name="Taylor A."/>
            <person name="Grigoriev I.V."/>
            <person name="Nagy L.G."/>
            <person name="Martin F."/>
            <person name="Kauserud H."/>
        </authorList>
    </citation>
    <scope>NUCLEOTIDE SEQUENCE</scope>
    <source>
        <strain evidence="2">CBHHK002</strain>
    </source>
</reference>
<organism evidence="2 3">
    <name type="scientific">Mycena albidolilacea</name>
    <dbReference type="NCBI Taxonomy" id="1033008"/>
    <lineage>
        <taxon>Eukaryota</taxon>
        <taxon>Fungi</taxon>
        <taxon>Dikarya</taxon>
        <taxon>Basidiomycota</taxon>
        <taxon>Agaricomycotina</taxon>
        <taxon>Agaricomycetes</taxon>
        <taxon>Agaricomycetidae</taxon>
        <taxon>Agaricales</taxon>
        <taxon>Marasmiineae</taxon>
        <taxon>Mycenaceae</taxon>
        <taxon>Mycena</taxon>
    </lineage>
</organism>
<proteinExistence type="predicted"/>
<gene>
    <name evidence="2" type="ORF">DFH08DRAFT_907452</name>
</gene>
<keyword evidence="3" id="KW-1185">Reference proteome</keyword>
<evidence type="ECO:0000256" key="1">
    <source>
        <dbReference type="SAM" id="MobiDB-lite"/>
    </source>
</evidence>
<accession>A0AAD6YXB3</accession>
<dbReference type="AlphaFoldDB" id="A0AAD6YXB3"/>
<name>A0AAD6YXB3_9AGAR</name>
<dbReference type="EMBL" id="JARIHO010000144">
    <property type="protein sequence ID" value="KAJ7301068.1"/>
    <property type="molecule type" value="Genomic_DNA"/>
</dbReference>
<sequence length="225" mass="24730">MQGGVGATISALAPHLRNLAPPQTRSSPSRWESGEQSLPCATRHCRICQRFGVTLVRTAHPPAVTPRQAHSDQPQVPGAIPGPAKAAHIRHTPTSAATGRAGALARRRPTTARGQCTLVMQTTHANTCREVHLYKLRSAADAWGIKLLAKCEWGPIMQCEPRTIIPSNLNAPGATILPDFHTLTWVFVRFHAQDDIVWKRPCSEGYGPQRVHRSCRRMLCRGPKR</sequence>
<feature type="compositionally biased region" description="Polar residues" evidence="1">
    <location>
        <begin position="21"/>
        <end position="35"/>
    </location>
</feature>
<comment type="caution">
    <text evidence="2">The sequence shown here is derived from an EMBL/GenBank/DDBJ whole genome shotgun (WGS) entry which is preliminary data.</text>
</comment>
<evidence type="ECO:0000313" key="3">
    <source>
        <dbReference type="Proteomes" id="UP001218218"/>
    </source>
</evidence>
<dbReference type="Proteomes" id="UP001218218">
    <property type="component" value="Unassembled WGS sequence"/>
</dbReference>
<evidence type="ECO:0000313" key="2">
    <source>
        <dbReference type="EMBL" id="KAJ7301068.1"/>
    </source>
</evidence>
<feature type="region of interest" description="Disordered" evidence="1">
    <location>
        <begin position="84"/>
        <end position="108"/>
    </location>
</feature>